<proteinExistence type="predicted"/>
<dbReference type="Proteomes" id="UP001560267">
    <property type="component" value="Unassembled WGS sequence"/>
</dbReference>
<dbReference type="CDD" id="cd04301">
    <property type="entry name" value="NAT_SF"/>
    <property type="match status" value="1"/>
</dbReference>
<evidence type="ECO:0000313" key="3">
    <source>
        <dbReference type="Proteomes" id="UP001560267"/>
    </source>
</evidence>
<evidence type="ECO:0000259" key="1">
    <source>
        <dbReference type="PROSITE" id="PS51186"/>
    </source>
</evidence>
<gene>
    <name evidence="2" type="ORF">AB6A68_13165</name>
</gene>
<dbReference type="PROSITE" id="PS51186">
    <property type="entry name" value="GNAT"/>
    <property type="match status" value="1"/>
</dbReference>
<keyword evidence="2" id="KW-0808">Transferase</keyword>
<name>A0ABV3Y5C5_9ACTN</name>
<comment type="caution">
    <text evidence="2">The sequence shown here is derived from an EMBL/GenBank/DDBJ whole genome shotgun (WGS) entry which is preliminary data.</text>
</comment>
<keyword evidence="2" id="KW-0012">Acyltransferase</keyword>
<dbReference type="GO" id="GO:0016746">
    <property type="term" value="F:acyltransferase activity"/>
    <property type="evidence" value="ECO:0007669"/>
    <property type="project" value="UniProtKB-KW"/>
</dbReference>
<dbReference type="InterPro" id="IPR016181">
    <property type="entry name" value="Acyl_CoA_acyltransferase"/>
</dbReference>
<dbReference type="InterPro" id="IPR000182">
    <property type="entry name" value="GNAT_dom"/>
</dbReference>
<dbReference type="Gene3D" id="3.40.630.30">
    <property type="match status" value="1"/>
</dbReference>
<keyword evidence="3" id="KW-1185">Reference proteome</keyword>
<dbReference type="EMBL" id="JBFSHR010000082">
    <property type="protein sequence ID" value="MEX6430776.1"/>
    <property type="molecule type" value="Genomic_DNA"/>
</dbReference>
<reference evidence="2 3" key="1">
    <citation type="submission" date="2024-07" db="EMBL/GenBank/DDBJ databases">
        <title>Draft Genome Sequence of Ferrimicrobium acidiphilum Strain YE2023, Isolated from a Pulp of Bioleach Reactor.</title>
        <authorList>
            <person name="Elkina Y.A."/>
            <person name="Bulaeva A.G."/>
            <person name="Beletsky A.V."/>
            <person name="Mardanov A.V."/>
        </authorList>
    </citation>
    <scope>NUCLEOTIDE SEQUENCE [LARGE SCALE GENOMIC DNA]</scope>
    <source>
        <strain evidence="2 3">YE2023</strain>
    </source>
</reference>
<dbReference type="Pfam" id="PF00583">
    <property type="entry name" value="Acetyltransf_1"/>
    <property type="match status" value="1"/>
</dbReference>
<protein>
    <submittedName>
        <fullName evidence="2">GNAT family N-acetyltransferase</fullName>
        <ecNumber evidence="2">2.3.1.-</ecNumber>
    </submittedName>
</protein>
<dbReference type="EC" id="2.3.1.-" evidence="2"/>
<organism evidence="2 3">
    <name type="scientific">Ferrimicrobium acidiphilum</name>
    <dbReference type="NCBI Taxonomy" id="121039"/>
    <lineage>
        <taxon>Bacteria</taxon>
        <taxon>Bacillati</taxon>
        <taxon>Actinomycetota</taxon>
        <taxon>Acidimicrobiia</taxon>
        <taxon>Acidimicrobiales</taxon>
        <taxon>Acidimicrobiaceae</taxon>
        <taxon>Ferrimicrobium</taxon>
    </lineage>
</organism>
<accession>A0ABV3Y5C5</accession>
<dbReference type="SUPFAM" id="SSF55729">
    <property type="entry name" value="Acyl-CoA N-acyltransferases (Nat)"/>
    <property type="match status" value="1"/>
</dbReference>
<evidence type="ECO:0000313" key="2">
    <source>
        <dbReference type="EMBL" id="MEX6430776.1"/>
    </source>
</evidence>
<sequence>MINTSSTHPLERWQLLEQHLQQFLGLWPPSGWLQVHPSPRRRRPGWDGSVRQIVGLISPDDGALLSIDPALAHYFSDPKPKINTSVSVDQGGPSVPPVPHDNQTNTATPEMLIDFIHDQLEIEADHCFTALFRFAFNVPDLGRPGTWVPSDTPDIPAWLHPFGGKVLVAYDKGGRVIAGVGLKRHDRYARELAVVTEPATRGRGLAKALVAQAAEQVLSAGMIPTYLHAPKNLASARVAEATGFIDRGWRLVGLTQDAQPRIRALCSSTTPPTSGLGSTPRHG</sequence>
<feature type="domain" description="N-acetyltransferase" evidence="1">
    <location>
        <begin position="122"/>
        <end position="272"/>
    </location>
</feature>